<dbReference type="InterPro" id="IPR012349">
    <property type="entry name" value="Split_barrel_FMN-bd"/>
</dbReference>
<dbReference type="SUPFAM" id="SSF50475">
    <property type="entry name" value="FMN-binding split barrel"/>
    <property type="match status" value="1"/>
</dbReference>
<comment type="caution">
    <text evidence="1">The sequence shown here is derived from an EMBL/GenBank/DDBJ whole genome shotgun (WGS) entry which is preliminary data.</text>
</comment>
<gene>
    <name evidence="1" type="ORF">FJZ47_09895</name>
</gene>
<evidence type="ECO:0000313" key="2">
    <source>
        <dbReference type="Proteomes" id="UP000712673"/>
    </source>
</evidence>
<dbReference type="PANTHER" id="PTHR35802">
    <property type="entry name" value="PROTEASE SYNTHASE AND SPORULATION PROTEIN PAI 2"/>
    <property type="match status" value="1"/>
</dbReference>
<proteinExistence type="predicted"/>
<protein>
    <submittedName>
        <fullName evidence="1">FMN-binding negative transcriptional regulator</fullName>
    </submittedName>
</protein>
<sequence length="210" mass="23985">MYMPKHFHEPDLATLHDLMQSYNFATVVTQHEGAPFATHTPLILAPDEGPYGTLYGHIARANPQWRAFEAGQEALIIFQGPHTYVSPSWYEEELSVPTWNYTAVHAYGIPRLVTDHAEFSTLLETLVRTHESQFPKPWPFQLPADYVHKMMRGIVGFGMQITRLEGKYKLSQNRSRTDQEHVAATLQQSADPLSRDVGLLMQQRQAARRV</sequence>
<reference evidence="1" key="1">
    <citation type="submission" date="2019-03" db="EMBL/GenBank/DDBJ databases">
        <title>Lake Tanganyika Metagenome-Assembled Genomes (MAGs).</title>
        <authorList>
            <person name="Tran P."/>
        </authorList>
    </citation>
    <scope>NUCLEOTIDE SEQUENCE</scope>
    <source>
        <strain evidence="1">K_DeepCast_65m_m2_066</strain>
    </source>
</reference>
<accession>A0A938B2D7</accession>
<dbReference type="PIRSF" id="PIRSF010372">
    <property type="entry name" value="PaiB"/>
    <property type="match status" value="1"/>
</dbReference>
<dbReference type="Proteomes" id="UP000712673">
    <property type="component" value="Unassembled WGS sequence"/>
</dbReference>
<organism evidence="1 2">
    <name type="scientific">Tectimicrobiota bacterium</name>
    <dbReference type="NCBI Taxonomy" id="2528274"/>
    <lineage>
        <taxon>Bacteria</taxon>
        <taxon>Pseudomonadati</taxon>
        <taxon>Nitrospinota/Tectimicrobiota group</taxon>
        <taxon>Candidatus Tectimicrobiota</taxon>
    </lineage>
</organism>
<name>A0A938B2D7_UNCTE</name>
<evidence type="ECO:0000313" key="1">
    <source>
        <dbReference type="EMBL" id="MBM3224101.1"/>
    </source>
</evidence>
<dbReference type="Pfam" id="PF04299">
    <property type="entry name" value="FMN_bind_2"/>
    <property type="match status" value="1"/>
</dbReference>
<dbReference type="AlphaFoldDB" id="A0A938B2D7"/>
<dbReference type="InterPro" id="IPR007396">
    <property type="entry name" value="TR_PAI2-type"/>
</dbReference>
<dbReference type="EMBL" id="VGLS01000258">
    <property type="protein sequence ID" value="MBM3224101.1"/>
    <property type="molecule type" value="Genomic_DNA"/>
</dbReference>
<dbReference type="PANTHER" id="PTHR35802:SF1">
    <property type="entry name" value="PROTEASE SYNTHASE AND SPORULATION PROTEIN PAI 2"/>
    <property type="match status" value="1"/>
</dbReference>
<dbReference type="Gene3D" id="2.30.110.10">
    <property type="entry name" value="Electron Transport, Fmn-binding Protein, Chain A"/>
    <property type="match status" value="1"/>
</dbReference>